<evidence type="ECO:0000313" key="7">
    <source>
        <dbReference type="Proteomes" id="UP000094578"/>
    </source>
</evidence>
<protein>
    <recommendedName>
        <fullName evidence="5">AAA+ ATPase domain-containing protein</fullName>
    </recommendedName>
</protein>
<keyword evidence="2" id="KW-0547">Nucleotide-binding</keyword>
<proteinExistence type="inferred from homology"/>
<dbReference type="Pfam" id="PF01078">
    <property type="entry name" value="Mg_chelatase"/>
    <property type="match status" value="1"/>
</dbReference>
<dbReference type="InterPro" id="IPR045006">
    <property type="entry name" value="CHLI-like"/>
</dbReference>
<dbReference type="SMART" id="SM00382">
    <property type="entry name" value="AAA"/>
    <property type="match status" value="1"/>
</dbReference>
<evidence type="ECO:0000256" key="2">
    <source>
        <dbReference type="ARBA" id="ARBA00022741"/>
    </source>
</evidence>
<dbReference type="PANTHER" id="PTHR32039">
    <property type="entry name" value="MAGNESIUM-CHELATASE SUBUNIT CHLI"/>
    <property type="match status" value="1"/>
</dbReference>
<sequence>MYGKLFSACLHGINGVMVEVETDLSNGLPMVAIIGLPDSAIRESIERVRSAIKNCGFTFPNQRVTINLAPADLRKEGSAFDLAIAMGILTTSDQIVLPDQDQILLIGELALDGTLRPVPGVLSMVDTARQHGLKAVLVPQENATEAALVEGIEVYAIHHLNDLFAGSQHDSDTKANQRVSQDHIESFRMSLPDQPEIKVKQIHAHSSPNEQKLATAIDDSMNKSKKKSDPRKMVILSPLRVQKVKKEHIQHPTSSMQEDYGDVFGQQHVKRALMIAAAGMHNILLLGPPGTGKTMLIKRLPTILPVLTDAEALEVTKIFSVSGRFKDSNAGLISVRPFRAPHHSTTVTGLIGGGSIPKPGEVSLAHQGILFLDELPEFPRSVLEVLRQPLEDHQVTISRARAVFSFPANFLLAGSMNSCPCGYLGSTHAAHPCTCSHSQIARYRSKISGPLLDRIDLQIEVPRPTEQDWQRAKEGTEDTGYDSASMRAIVEQAHQIQLNRYQHLDIHWNSELSGKWLREYTFLSDSANQLLETAFEQLGMSMRARDRILKLARTIADLENMEQIEAVHIAEAIQYRQLDLSNPMHG</sequence>
<evidence type="ECO:0000313" key="6">
    <source>
        <dbReference type="EMBL" id="ODP28691.1"/>
    </source>
</evidence>
<dbReference type="InterPro" id="IPR014721">
    <property type="entry name" value="Ribsml_uS5_D2-typ_fold_subgr"/>
</dbReference>
<dbReference type="PRINTS" id="PR01657">
    <property type="entry name" value="MCMFAMILY"/>
</dbReference>
<comment type="similarity">
    <text evidence="1">Belongs to the Mg-chelatase subunits D/I family. ComM subfamily.</text>
</comment>
<dbReference type="Proteomes" id="UP000094578">
    <property type="component" value="Unassembled WGS sequence"/>
</dbReference>
<dbReference type="AlphaFoldDB" id="A0A1E3L525"/>
<dbReference type="Gene3D" id="3.30.230.10">
    <property type="match status" value="1"/>
</dbReference>
<keyword evidence="7" id="KW-1185">Reference proteome</keyword>
<dbReference type="EMBL" id="MDER01000035">
    <property type="protein sequence ID" value="ODP28691.1"/>
    <property type="molecule type" value="Genomic_DNA"/>
</dbReference>
<feature type="domain" description="AAA+ ATPase" evidence="5">
    <location>
        <begin position="279"/>
        <end position="465"/>
    </location>
</feature>
<dbReference type="GO" id="GO:0005524">
    <property type="term" value="F:ATP binding"/>
    <property type="evidence" value="ECO:0007669"/>
    <property type="project" value="UniProtKB-KW"/>
</dbReference>
<feature type="region of interest" description="Disordered" evidence="4">
    <location>
        <begin position="202"/>
        <end position="230"/>
    </location>
</feature>
<evidence type="ECO:0000256" key="1">
    <source>
        <dbReference type="ARBA" id="ARBA00006354"/>
    </source>
</evidence>
<reference evidence="6 7" key="1">
    <citation type="submission" date="2016-08" db="EMBL/GenBank/DDBJ databases">
        <title>Genome sequencing of Paenibacillus sp. TI45-13ar, isolated from Korean traditional nuruk.</title>
        <authorList>
            <person name="Kim S.-J."/>
        </authorList>
    </citation>
    <scope>NUCLEOTIDE SEQUENCE [LARGE SCALE GENOMIC DNA]</scope>
    <source>
        <strain evidence="6 7">TI45-13ar</strain>
    </source>
</reference>
<dbReference type="Gene3D" id="3.40.50.300">
    <property type="entry name" value="P-loop containing nucleotide triphosphate hydrolases"/>
    <property type="match status" value="1"/>
</dbReference>
<dbReference type="InterPro" id="IPR020568">
    <property type="entry name" value="Ribosomal_Su5_D2-typ_SF"/>
</dbReference>
<evidence type="ECO:0000256" key="4">
    <source>
        <dbReference type="SAM" id="MobiDB-lite"/>
    </source>
</evidence>
<dbReference type="SUPFAM" id="SSF54211">
    <property type="entry name" value="Ribosomal protein S5 domain 2-like"/>
    <property type="match status" value="1"/>
</dbReference>
<dbReference type="PATRIC" id="fig|1886670.3.peg.2019"/>
<dbReference type="PANTHER" id="PTHR32039:SF7">
    <property type="entry name" value="COMPETENCE PROTEIN COMM"/>
    <property type="match status" value="1"/>
</dbReference>
<name>A0A1E3L525_9BACL</name>
<dbReference type="Pfam" id="PF13541">
    <property type="entry name" value="ChlI"/>
    <property type="match status" value="1"/>
</dbReference>
<dbReference type="InterPro" id="IPR003593">
    <property type="entry name" value="AAA+_ATPase"/>
</dbReference>
<dbReference type="RefSeq" id="WP_069327404.1">
    <property type="nucleotide sequence ID" value="NZ_MDER01000035.1"/>
</dbReference>
<dbReference type="STRING" id="1886670.PTI45_01986"/>
<dbReference type="InterPro" id="IPR027417">
    <property type="entry name" value="P-loop_NTPase"/>
</dbReference>
<dbReference type="SUPFAM" id="SSF52540">
    <property type="entry name" value="P-loop containing nucleoside triphosphate hydrolases"/>
    <property type="match status" value="1"/>
</dbReference>
<evidence type="ECO:0000259" key="5">
    <source>
        <dbReference type="SMART" id="SM00382"/>
    </source>
</evidence>
<dbReference type="InterPro" id="IPR025158">
    <property type="entry name" value="Mg_chelat-rel_C"/>
</dbReference>
<dbReference type="GO" id="GO:0003677">
    <property type="term" value="F:DNA binding"/>
    <property type="evidence" value="ECO:0007669"/>
    <property type="project" value="InterPro"/>
</dbReference>
<gene>
    <name evidence="6" type="ORF">PTI45_01986</name>
</gene>
<keyword evidence="3" id="KW-0067">ATP-binding</keyword>
<dbReference type="InterPro" id="IPR000523">
    <property type="entry name" value="Mg_chelatse_chII-like_cat_dom"/>
</dbReference>
<organism evidence="6 7">
    <name type="scientific">Paenibacillus nuruki</name>
    <dbReference type="NCBI Taxonomy" id="1886670"/>
    <lineage>
        <taxon>Bacteria</taxon>
        <taxon>Bacillati</taxon>
        <taxon>Bacillota</taxon>
        <taxon>Bacilli</taxon>
        <taxon>Bacillales</taxon>
        <taxon>Paenibacillaceae</taxon>
        <taxon>Paenibacillus</taxon>
    </lineage>
</organism>
<dbReference type="InterPro" id="IPR004482">
    <property type="entry name" value="Mg_chelat-rel"/>
</dbReference>
<evidence type="ECO:0000256" key="3">
    <source>
        <dbReference type="ARBA" id="ARBA00022840"/>
    </source>
</evidence>
<accession>A0A1E3L525</accession>
<dbReference type="Pfam" id="PF13335">
    <property type="entry name" value="Mg_chelatase_C"/>
    <property type="match status" value="1"/>
</dbReference>
<comment type="caution">
    <text evidence="6">The sequence shown here is derived from an EMBL/GenBank/DDBJ whole genome shotgun (WGS) entry which is preliminary data.</text>
</comment>
<dbReference type="NCBIfam" id="TIGR00368">
    <property type="entry name" value="YifB family Mg chelatase-like AAA ATPase"/>
    <property type="match status" value="1"/>
</dbReference>
<dbReference type="InterPro" id="IPR001208">
    <property type="entry name" value="MCM_dom"/>
</dbReference>